<dbReference type="InterPro" id="IPR035892">
    <property type="entry name" value="C2_domain_sf"/>
</dbReference>
<keyword evidence="4" id="KW-1185">Reference proteome</keyword>
<dbReference type="PROSITE" id="PS50004">
    <property type="entry name" value="C2"/>
    <property type="match status" value="1"/>
</dbReference>
<proteinExistence type="predicted"/>
<feature type="domain" description="C2" evidence="2">
    <location>
        <begin position="18"/>
        <end position="147"/>
    </location>
</feature>
<dbReference type="Proteomes" id="UP000023152">
    <property type="component" value="Unassembled WGS sequence"/>
</dbReference>
<dbReference type="SUPFAM" id="SSF49562">
    <property type="entry name" value="C2 domain (Calcium/lipid-binding domain, CaLB)"/>
    <property type="match status" value="1"/>
</dbReference>
<evidence type="ECO:0000313" key="3">
    <source>
        <dbReference type="EMBL" id="ETO23985.1"/>
    </source>
</evidence>
<dbReference type="SMART" id="SM00239">
    <property type="entry name" value="C2"/>
    <property type="match status" value="1"/>
</dbReference>
<evidence type="ECO:0000313" key="4">
    <source>
        <dbReference type="Proteomes" id="UP000023152"/>
    </source>
</evidence>
<comment type="caution">
    <text evidence="3">The sequence shown here is derived from an EMBL/GenBank/DDBJ whole genome shotgun (WGS) entry which is preliminary data.</text>
</comment>
<sequence length="706" mass="82313">MANQAYNNATEQQDNKDNEHKLMENIQDTTFIIPPCVLVVYLFKATNLPTHDFYYQLQTSWYVTLHYGDGKDEPLARSTETKNLDEDDNPIWNEYVAVTLPQQTLSQINSLTIKFWDKGHGRPDKLIGKTLLDLEQLFEEQIQMQRQLEHKLPTPRNSVLAMEYHQELKKQLEHRDMIYVDTKLDIHVDPSIQHQVPVASSPSHVIAKFKFCILPLDNDRQINGGEIGVSHGAEESVDICTKFVQMWTLWNVSQKNVRQCGLSCQHGIGIAFFVNILNCLLQNFGKVFLFSVTSSNLFSIEDSECLFQTSLYHNFDISNPSIFFFGTSACTLKFFIWEKHISLIRFNEDKLCTADFLLLYSFALCDGLITREKDKFCFLFFFIDQQSSVLFVFPIDVWKTHDHALVGWNRDEFKKAADRQIKINNIIGMLATYSLQNGVNEKNGGNDEKNEKEEKDEKYEKEDKYENEADEELKKRTQPSHMNELKRKLIQCLQEEMSYLTRNNNPYAHLINARIDMLKKTFQTDIERRKEIQQIKEDDQKKKKKKRKNLILFNPLKSVLNITQYFNEMKIGFLCQHFGRNDYYMTLKMQRTMLSFRNKKLSEASDLQEGIGKEPLMSEKVTHILQKGFRIKLTPFALTVMSEDNANCPLPLGKDTLAARPLWHNYFTYSEHFLDTLLSLSYLLPNDLQMFINFASAISNRPIPVS</sequence>
<evidence type="ECO:0000259" key="2">
    <source>
        <dbReference type="PROSITE" id="PS50004"/>
    </source>
</evidence>
<feature type="region of interest" description="Disordered" evidence="1">
    <location>
        <begin position="439"/>
        <end position="480"/>
    </location>
</feature>
<accession>X6NCF5</accession>
<feature type="compositionally biased region" description="Basic and acidic residues" evidence="1">
    <location>
        <begin position="444"/>
        <end position="475"/>
    </location>
</feature>
<name>X6NCF5_RETFI</name>
<protein>
    <recommendedName>
        <fullName evidence="2">C2 domain-containing protein</fullName>
    </recommendedName>
</protein>
<gene>
    <name evidence="3" type="ORF">RFI_13173</name>
</gene>
<evidence type="ECO:0000256" key="1">
    <source>
        <dbReference type="SAM" id="MobiDB-lite"/>
    </source>
</evidence>
<reference evidence="3 4" key="1">
    <citation type="journal article" date="2013" name="Curr. Biol.">
        <title>The Genome of the Foraminiferan Reticulomyxa filosa.</title>
        <authorList>
            <person name="Glockner G."/>
            <person name="Hulsmann N."/>
            <person name="Schleicher M."/>
            <person name="Noegel A.A."/>
            <person name="Eichinger L."/>
            <person name="Gallinger C."/>
            <person name="Pawlowski J."/>
            <person name="Sierra R."/>
            <person name="Euteneuer U."/>
            <person name="Pillet L."/>
            <person name="Moustafa A."/>
            <person name="Platzer M."/>
            <person name="Groth M."/>
            <person name="Szafranski K."/>
            <person name="Schliwa M."/>
        </authorList>
    </citation>
    <scope>NUCLEOTIDE SEQUENCE [LARGE SCALE GENOMIC DNA]</scope>
</reference>
<organism evidence="3 4">
    <name type="scientific">Reticulomyxa filosa</name>
    <dbReference type="NCBI Taxonomy" id="46433"/>
    <lineage>
        <taxon>Eukaryota</taxon>
        <taxon>Sar</taxon>
        <taxon>Rhizaria</taxon>
        <taxon>Retaria</taxon>
        <taxon>Foraminifera</taxon>
        <taxon>Monothalamids</taxon>
        <taxon>Reticulomyxidae</taxon>
        <taxon>Reticulomyxa</taxon>
    </lineage>
</organism>
<dbReference type="AlphaFoldDB" id="X6NCF5"/>
<dbReference type="Pfam" id="PF00168">
    <property type="entry name" value="C2"/>
    <property type="match status" value="1"/>
</dbReference>
<dbReference type="EMBL" id="ASPP01009546">
    <property type="protein sequence ID" value="ETO23985.1"/>
    <property type="molecule type" value="Genomic_DNA"/>
</dbReference>
<dbReference type="InterPro" id="IPR000008">
    <property type="entry name" value="C2_dom"/>
</dbReference>
<dbReference type="Gene3D" id="2.60.40.150">
    <property type="entry name" value="C2 domain"/>
    <property type="match status" value="1"/>
</dbReference>